<feature type="signal peptide" evidence="1">
    <location>
        <begin position="1"/>
        <end position="18"/>
    </location>
</feature>
<dbReference type="Proteomes" id="UP000002772">
    <property type="component" value="Unassembled WGS sequence"/>
</dbReference>
<dbReference type="SUPFAM" id="SSF53474">
    <property type="entry name" value="alpha/beta-Hydrolases"/>
    <property type="match status" value="1"/>
</dbReference>
<dbReference type="OrthoDB" id="9809549at2"/>
<feature type="chain" id="PRO_5003375807" description="Serine aminopeptidase S33 domain-containing protein" evidence="1">
    <location>
        <begin position="19"/>
        <end position="428"/>
    </location>
</feature>
<evidence type="ECO:0000256" key="1">
    <source>
        <dbReference type="SAM" id="SignalP"/>
    </source>
</evidence>
<gene>
    <name evidence="3" type="ORF">Premu_1390</name>
</gene>
<proteinExistence type="predicted"/>
<dbReference type="PANTHER" id="PTHR43265">
    <property type="entry name" value="ESTERASE ESTD"/>
    <property type="match status" value="1"/>
</dbReference>
<reference evidence="4" key="1">
    <citation type="journal article" date="2011" name="Stand. Genomic Sci.">
        <title>Non-contiguous finished genome sequence of the opportunistic oral pathogen Prevotella multisaccharivorax type strain (PPPA20).</title>
        <authorList>
            <person name="Pati A."/>
            <person name="Gronow S."/>
            <person name="Lu M."/>
            <person name="Lapidus A."/>
            <person name="Nolan M."/>
            <person name="Lucas S."/>
            <person name="Hammon N."/>
            <person name="Deshpande S."/>
            <person name="Cheng J.F."/>
            <person name="Tapia R."/>
            <person name="Han C."/>
            <person name="Goodwin L."/>
            <person name="Pitluck S."/>
            <person name="Liolios K."/>
            <person name="Pagani I."/>
            <person name="Mavromatis K."/>
            <person name="Mikhailova N."/>
            <person name="Huntemann M."/>
            <person name="Chen A."/>
            <person name="Palaniappan K."/>
            <person name="Land M."/>
            <person name="Hauser L."/>
            <person name="Detter J.C."/>
            <person name="Brambilla E.M."/>
            <person name="Rohde M."/>
            <person name="Goker M."/>
            <person name="Woyke T."/>
            <person name="Bristow J."/>
            <person name="Eisen J.A."/>
            <person name="Markowitz V."/>
            <person name="Hugenholtz P."/>
            <person name="Kyrpides N.C."/>
            <person name="Klenk H.P."/>
            <person name="Ivanova N."/>
        </authorList>
    </citation>
    <scope>NUCLEOTIDE SEQUENCE [LARGE SCALE GENOMIC DNA]</scope>
    <source>
        <strain evidence="4">DSM 17128</strain>
    </source>
</reference>
<keyword evidence="4" id="KW-1185">Reference proteome</keyword>
<dbReference type="STRING" id="688246.Premu_1390"/>
<protein>
    <recommendedName>
        <fullName evidence="2">Serine aminopeptidase S33 domain-containing protein</fullName>
    </recommendedName>
</protein>
<dbReference type="Gene3D" id="3.40.50.1820">
    <property type="entry name" value="alpha/beta hydrolase"/>
    <property type="match status" value="1"/>
</dbReference>
<dbReference type="InterPro" id="IPR029058">
    <property type="entry name" value="AB_hydrolase_fold"/>
</dbReference>
<dbReference type="InterPro" id="IPR053145">
    <property type="entry name" value="AB_hydrolase_Est10"/>
</dbReference>
<dbReference type="HOGENOM" id="CLU_033707_2_0_10"/>
<accession>F8NAS0</accession>
<dbReference type="InterPro" id="IPR022742">
    <property type="entry name" value="Hydrolase_4"/>
</dbReference>
<organism evidence="3 4">
    <name type="scientific">Hallella multisaccharivorax DSM 17128</name>
    <dbReference type="NCBI Taxonomy" id="688246"/>
    <lineage>
        <taxon>Bacteria</taxon>
        <taxon>Pseudomonadati</taxon>
        <taxon>Bacteroidota</taxon>
        <taxon>Bacteroidia</taxon>
        <taxon>Bacteroidales</taxon>
        <taxon>Prevotellaceae</taxon>
        <taxon>Hallella</taxon>
    </lineage>
</organism>
<sequence length="428" mass="46381">MKDILLCLVAFFTLTAYAQRGAWSGEISVQGMKIVMVLHLDDGHVTLDVPTQGAKDIPAELTRNADGSILVSIPVIDASYEGKLEGNVVKGTFKQHGIVFPMNLTSGVKKANRPQTPKAPFPYTTEEVTFSNGSATLSGTLTLPHGCNRLTPAVVMVTGSGLQDRNETIFEHQPFYVIADAFARQGIATLRYDDRGFAKSTGDIVNCTTADLKNDALAGVRLLRQRFNHVGVLGHSEGGTIAMMLAAEGNADFIISLAGAVVSGKEMLLQQNRYALTTAGLPQETVNGYCKALAMAFDMLEQGKPAAGIKPEGITDQALKANFQAAVAQSSTPYMRYFLKLAGADYLSKIHCPVMALNGTLDRQVDYKANLEALRKGLKVKNSRIEAKEGLNHLFQHCQTGDMTEYQQIEETFSSDVINEMIAWVKAL</sequence>
<evidence type="ECO:0000259" key="2">
    <source>
        <dbReference type="Pfam" id="PF12146"/>
    </source>
</evidence>
<dbReference type="GO" id="GO:0052689">
    <property type="term" value="F:carboxylic ester hydrolase activity"/>
    <property type="evidence" value="ECO:0007669"/>
    <property type="project" value="TreeGrafter"/>
</dbReference>
<dbReference type="PANTHER" id="PTHR43265:SF1">
    <property type="entry name" value="ESTERASE ESTD"/>
    <property type="match status" value="1"/>
</dbReference>
<dbReference type="EMBL" id="GL945017">
    <property type="protein sequence ID" value="EGN56818.1"/>
    <property type="molecule type" value="Genomic_DNA"/>
</dbReference>
<evidence type="ECO:0000313" key="4">
    <source>
        <dbReference type="Proteomes" id="UP000002772"/>
    </source>
</evidence>
<dbReference type="AlphaFoldDB" id="F8NAS0"/>
<dbReference type="Pfam" id="PF12146">
    <property type="entry name" value="Hydrolase_4"/>
    <property type="match status" value="1"/>
</dbReference>
<dbReference type="RefSeq" id="WP_007574116.1">
    <property type="nucleotide sequence ID" value="NZ_BPTS01000001.1"/>
</dbReference>
<name>F8NAS0_9BACT</name>
<keyword evidence="1" id="KW-0732">Signal</keyword>
<dbReference type="eggNOG" id="COG1073">
    <property type="taxonomic scope" value="Bacteria"/>
</dbReference>
<evidence type="ECO:0000313" key="3">
    <source>
        <dbReference type="EMBL" id="EGN56818.1"/>
    </source>
</evidence>
<feature type="domain" description="Serine aminopeptidase S33" evidence="2">
    <location>
        <begin position="178"/>
        <end position="393"/>
    </location>
</feature>